<name>A0A327ZWI5_9STAP</name>
<dbReference type="SUPFAM" id="SSF55729">
    <property type="entry name" value="Acyl-CoA N-acyltransferases (Nat)"/>
    <property type="match status" value="1"/>
</dbReference>
<keyword evidence="4" id="KW-1185">Reference proteome</keyword>
<accession>A0A327ZWI5</accession>
<evidence type="ECO:0000313" key="4">
    <source>
        <dbReference type="Proteomes" id="UP000249808"/>
    </source>
</evidence>
<dbReference type="Gene3D" id="3.40.630.30">
    <property type="match status" value="1"/>
</dbReference>
<protein>
    <submittedName>
        <fullName evidence="3">GNAT family N-acetyltransferase</fullName>
    </submittedName>
</protein>
<proteinExistence type="predicted"/>
<dbReference type="InterPro" id="IPR016181">
    <property type="entry name" value="Acyl_CoA_acyltransferase"/>
</dbReference>
<evidence type="ECO:0000259" key="2">
    <source>
        <dbReference type="PROSITE" id="PS51186"/>
    </source>
</evidence>
<dbReference type="PROSITE" id="PS51186">
    <property type="entry name" value="GNAT"/>
    <property type="match status" value="1"/>
</dbReference>
<dbReference type="RefSeq" id="WP_111714570.1">
    <property type="nucleotide sequence ID" value="NZ_CP073819.1"/>
</dbReference>
<dbReference type="Proteomes" id="UP000249808">
    <property type="component" value="Unassembled WGS sequence"/>
</dbReference>
<feature type="domain" description="N-acetyltransferase" evidence="2">
    <location>
        <begin position="4"/>
        <end position="161"/>
    </location>
</feature>
<dbReference type="CDD" id="cd04301">
    <property type="entry name" value="NAT_SF"/>
    <property type="match status" value="1"/>
</dbReference>
<dbReference type="AlphaFoldDB" id="A0A327ZWI5"/>
<gene>
    <name evidence="3" type="ORF">BHU61_03045</name>
</gene>
<dbReference type="InterPro" id="IPR050769">
    <property type="entry name" value="NAT_camello-type"/>
</dbReference>
<dbReference type="PANTHER" id="PTHR13947:SF37">
    <property type="entry name" value="LD18367P"/>
    <property type="match status" value="1"/>
</dbReference>
<evidence type="ECO:0000256" key="1">
    <source>
        <dbReference type="ARBA" id="ARBA00022679"/>
    </source>
</evidence>
<comment type="caution">
    <text evidence="3">The sequence shown here is derived from an EMBL/GenBank/DDBJ whole genome shotgun (WGS) entry which is preliminary data.</text>
</comment>
<dbReference type="EMBL" id="PZJH01000001">
    <property type="protein sequence ID" value="RAK46446.1"/>
    <property type="molecule type" value="Genomic_DNA"/>
</dbReference>
<evidence type="ECO:0000313" key="3">
    <source>
        <dbReference type="EMBL" id="RAK46446.1"/>
    </source>
</evidence>
<dbReference type="GO" id="GO:0008080">
    <property type="term" value="F:N-acetyltransferase activity"/>
    <property type="evidence" value="ECO:0007669"/>
    <property type="project" value="InterPro"/>
</dbReference>
<organism evidence="3 4">
    <name type="scientific">Macrococcus epidermidis</name>
    <dbReference type="NCBI Taxonomy" id="1902580"/>
    <lineage>
        <taxon>Bacteria</taxon>
        <taxon>Bacillati</taxon>
        <taxon>Bacillota</taxon>
        <taxon>Bacilli</taxon>
        <taxon>Bacillales</taxon>
        <taxon>Staphylococcaceae</taxon>
        <taxon>Macrococcus</taxon>
    </lineage>
</organism>
<dbReference type="InterPro" id="IPR000182">
    <property type="entry name" value="GNAT_dom"/>
</dbReference>
<reference evidence="3 4" key="1">
    <citation type="journal article" date="2018" name="Front. Microbiol.">
        <title>Description and Comparative Genomics of Macrococcus caseolyticus subsp. hominis subsp. nov., Macrococcus goetzii sp. nov., Macrococcus epidermidis sp. nov., and Macrococcus bohemicus sp. nov., Novel Macrococci From Human Clinical Material With Virulence Potential and Suspected Uptake of Foreign DNA by Natural Transformation.</title>
        <authorList>
            <person name="Maslanova I."/>
            <person name="Wertheimer Z."/>
            <person name="Sedlacek I."/>
            <person name="Svec P."/>
            <person name="Indrakova A."/>
            <person name="Kovarovic V."/>
            <person name="Schumann P."/>
            <person name="Sproer C."/>
            <person name="Kralova S."/>
            <person name="Sedo O."/>
            <person name="Kristofova L."/>
            <person name="Vrbovska V."/>
            <person name="Fuzik T."/>
            <person name="Petras P."/>
            <person name="Zdrahal Z."/>
            <person name="Ruzickova V."/>
            <person name="Doskar J."/>
            <person name="Pantucek R."/>
        </authorList>
    </citation>
    <scope>NUCLEOTIDE SEQUENCE [LARGE SCALE GENOMIC DNA]</scope>
    <source>
        <strain evidence="3 4">01/688</strain>
    </source>
</reference>
<sequence length="161" mass="18802">MKDIEIIQYTDDYKQEVNEFIINIKLHEFDIENVTYDNQPDLKNILGTYINTGGQFWLALYEGKVVGTIALLKLKDNNSALKRVYVDSNTRNMKIGKKLLDHVTQHAHDDGIKSIYLGTIDKFEAAQHFYRKNGFHLIPKEELPSDFSIVPQDNRFYYKDI</sequence>
<keyword evidence="1 3" id="KW-0808">Transferase</keyword>
<dbReference type="PANTHER" id="PTHR13947">
    <property type="entry name" value="GNAT FAMILY N-ACETYLTRANSFERASE"/>
    <property type="match status" value="1"/>
</dbReference>
<dbReference type="Pfam" id="PF00583">
    <property type="entry name" value="Acetyltransf_1"/>
    <property type="match status" value="1"/>
</dbReference>